<name>A0A653DUE6_CALMS</name>
<dbReference type="Proteomes" id="UP000410492">
    <property type="component" value="Unassembled WGS sequence"/>
</dbReference>
<protein>
    <recommendedName>
        <fullName evidence="3">HTH psq-type domain-containing protein</fullName>
    </recommendedName>
</protein>
<evidence type="ECO:0000313" key="2">
    <source>
        <dbReference type="Proteomes" id="UP000410492"/>
    </source>
</evidence>
<sequence length="80" mass="9531">MPRNYNRRTKVMSYTPKDLSNPMLPIRQGRKVREVGRAFNIPESTLRKYKNLQDDGHHLPRLGRQPVFTKESKLKCKNMY</sequence>
<evidence type="ECO:0000313" key="1">
    <source>
        <dbReference type="EMBL" id="VEN63360.1"/>
    </source>
</evidence>
<evidence type="ECO:0008006" key="3">
    <source>
        <dbReference type="Google" id="ProtNLM"/>
    </source>
</evidence>
<proteinExistence type="predicted"/>
<dbReference type="OrthoDB" id="6777974at2759"/>
<reference evidence="1 2" key="1">
    <citation type="submission" date="2019-01" db="EMBL/GenBank/DDBJ databases">
        <authorList>
            <person name="Sayadi A."/>
        </authorList>
    </citation>
    <scope>NUCLEOTIDE SEQUENCE [LARGE SCALE GENOMIC DNA]</scope>
</reference>
<gene>
    <name evidence="1" type="ORF">CALMAC_LOCUS20202</name>
</gene>
<dbReference type="EMBL" id="CAACVG010014564">
    <property type="protein sequence ID" value="VEN63360.1"/>
    <property type="molecule type" value="Genomic_DNA"/>
</dbReference>
<accession>A0A653DUE6</accession>
<dbReference type="AlphaFoldDB" id="A0A653DUE6"/>
<keyword evidence="2" id="KW-1185">Reference proteome</keyword>
<organism evidence="1 2">
    <name type="scientific">Callosobruchus maculatus</name>
    <name type="common">Southern cowpea weevil</name>
    <name type="synonym">Pulse bruchid</name>
    <dbReference type="NCBI Taxonomy" id="64391"/>
    <lineage>
        <taxon>Eukaryota</taxon>
        <taxon>Metazoa</taxon>
        <taxon>Ecdysozoa</taxon>
        <taxon>Arthropoda</taxon>
        <taxon>Hexapoda</taxon>
        <taxon>Insecta</taxon>
        <taxon>Pterygota</taxon>
        <taxon>Neoptera</taxon>
        <taxon>Endopterygota</taxon>
        <taxon>Coleoptera</taxon>
        <taxon>Polyphaga</taxon>
        <taxon>Cucujiformia</taxon>
        <taxon>Chrysomeloidea</taxon>
        <taxon>Chrysomelidae</taxon>
        <taxon>Bruchinae</taxon>
        <taxon>Bruchini</taxon>
        <taxon>Callosobruchus</taxon>
    </lineage>
</organism>